<sequence length="58" mass="6753">MTAKLVCFKVQDKADGYEIELLSNYSLDYLVEQNLDEIIDIILSKHYEKLMKKLGEEA</sequence>
<dbReference type="RefSeq" id="WP_338604934.1">
    <property type="nucleotide sequence ID" value="NZ_CP146017.1"/>
</dbReference>
<geneLocation type="plasmid" evidence="1 2">
    <name>pRT2</name>
</geneLocation>
<proteinExistence type="predicted"/>
<dbReference type="EMBL" id="CP146017">
    <property type="protein sequence ID" value="WWQ61897.1"/>
    <property type="molecule type" value="Genomic_DNA"/>
</dbReference>
<protein>
    <submittedName>
        <fullName evidence="1">Uncharacterized protein</fullName>
    </submittedName>
</protein>
<evidence type="ECO:0000313" key="2">
    <source>
        <dbReference type="Proteomes" id="UP001432202"/>
    </source>
</evidence>
<dbReference type="GeneID" id="89337898"/>
<keyword evidence="1" id="KW-0614">Plasmid</keyword>
<evidence type="ECO:0000313" key="1">
    <source>
        <dbReference type="EMBL" id="WWQ61897.1"/>
    </source>
</evidence>
<dbReference type="AlphaFoldDB" id="A0AAX4L4Z7"/>
<dbReference type="Proteomes" id="UP001432202">
    <property type="component" value="Plasmid pRT2"/>
</dbReference>
<gene>
    <name evidence="1" type="ORF">V6M85_13975</name>
</gene>
<name>A0AAX4L4Z7_9CREN</name>
<reference evidence="1 2" key="1">
    <citation type="submission" date="2024-02" db="EMBL/GenBank/DDBJ databases">
        <title>STSV induces naive adaptation in Sulfolobus.</title>
        <authorList>
            <person name="Xiang X."/>
            <person name="Song M."/>
        </authorList>
    </citation>
    <scope>NUCLEOTIDE SEQUENCE [LARGE SCALE GENOMIC DNA]</scope>
    <source>
        <strain evidence="1 2">RT2</strain>
        <plasmid evidence="1 2">pRT2</plasmid>
    </source>
</reference>
<keyword evidence="2" id="KW-1185">Reference proteome</keyword>
<accession>A0AAX4L4Z7</accession>
<organism evidence="1 2">
    <name type="scientific">Sulfolobus tengchongensis</name>
    <dbReference type="NCBI Taxonomy" id="207809"/>
    <lineage>
        <taxon>Archaea</taxon>
        <taxon>Thermoproteota</taxon>
        <taxon>Thermoprotei</taxon>
        <taxon>Sulfolobales</taxon>
        <taxon>Sulfolobaceae</taxon>
        <taxon>Sulfolobus</taxon>
    </lineage>
</organism>